<dbReference type="AlphaFoldDB" id="A0A9W8R644"/>
<accession>A0A9W8R644</accession>
<dbReference type="EMBL" id="JAOQAV010000022">
    <property type="protein sequence ID" value="KAJ4185823.1"/>
    <property type="molecule type" value="Genomic_DNA"/>
</dbReference>
<dbReference type="InterPro" id="IPR050282">
    <property type="entry name" value="Cycloisomerase_2"/>
</dbReference>
<comment type="caution">
    <text evidence="2">The sequence shown here is derived from an EMBL/GenBank/DDBJ whole genome shotgun (WGS) entry which is preliminary data.</text>
</comment>
<evidence type="ECO:0000313" key="3">
    <source>
        <dbReference type="Proteomes" id="UP001152087"/>
    </source>
</evidence>
<dbReference type="PANTHER" id="PTHR30344:SF4">
    <property type="entry name" value="CYCLASE, PUTATIVE (AFU_ORTHOLOGUE AFUA_6G11580)-RELATED"/>
    <property type="match status" value="1"/>
</dbReference>
<dbReference type="Proteomes" id="UP001152087">
    <property type="component" value="Unassembled WGS sequence"/>
</dbReference>
<proteinExistence type="inferred from homology"/>
<dbReference type="Gene3D" id="2.130.10.10">
    <property type="entry name" value="YVTN repeat-like/Quinoprotein amine dehydrogenase"/>
    <property type="match status" value="1"/>
</dbReference>
<gene>
    <name evidence="2" type="ORF">NW755_008275</name>
</gene>
<comment type="similarity">
    <text evidence="1">Belongs to the cycloisomerase 2 family.</text>
</comment>
<dbReference type="SUPFAM" id="SSF51004">
    <property type="entry name" value="C-terminal (heme d1) domain of cytochrome cd1-nitrite reductase"/>
    <property type="match status" value="1"/>
</dbReference>
<sequence length="381" mass="42093">MPAIEFASSYGSSLHHLVSGSYTNRTLFLLAFDTIARTLTLNSTIPGFGLHQFVTSNAAKNRVYATAMSEPPQLFSWSVDENYQFTHLDTVNITSSSCYFSDDGNLAFSSGGSTASIHALTEVGGIGKQVEELYMVPEEEIVNVNKTRAAVLYGAHAFDININRKGFVPHLGMNSIFMYDIAENGTATPLSINLSPTEGDGPRNSFPSKDGRLLYVITEHSQWLDVYDILETRLEHVQRGSAIPNKITDMRGVYTFRSNTVQMSRDGKYLFTSTRSWNNTEANGYVAAFALDDAGYLKQENAVSFYEAPVTLGSAGGLRVAPWQDETNSDPDGITDYMYLSDTSEGYMFILGWTPSNYSLDLVASLHYPDNSTPYEATWLD</sequence>
<evidence type="ECO:0008006" key="4">
    <source>
        <dbReference type="Google" id="ProtNLM"/>
    </source>
</evidence>
<dbReference type="PANTHER" id="PTHR30344">
    <property type="entry name" value="6-PHOSPHOGLUCONOLACTONASE-RELATED"/>
    <property type="match status" value="1"/>
</dbReference>
<dbReference type="InterPro" id="IPR015943">
    <property type="entry name" value="WD40/YVTN_repeat-like_dom_sf"/>
</dbReference>
<dbReference type="InterPro" id="IPR011048">
    <property type="entry name" value="Haem_d1_sf"/>
</dbReference>
<evidence type="ECO:0000256" key="1">
    <source>
        <dbReference type="ARBA" id="ARBA00005564"/>
    </source>
</evidence>
<dbReference type="InterPro" id="IPR019405">
    <property type="entry name" value="Lactonase_7-beta_prop"/>
</dbReference>
<dbReference type="GO" id="GO:0017057">
    <property type="term" value="F:6-phosphogluconolactonase activity"/>
    <property type="evidence" value="ECO:0007669"/>
    <property type="project" value="TreeGrafter"/>
</dbReference>
<organism evidence="2 3">
    <name type="scientific">Fusarium falciforme</name>
    <dbReference type="NCBI Taxonomy" id="195108"/>
    <lineage>
        <taxon>Eukaryota</taxon>
        <taxon>Fungi</taxon>
        <taxon>Dikarya</taxon>
        <taxon>Ascomycota</taxon>
        <taxon>Pezizomycotina</taxon>
        <taxon>Sordariomycetes</taxon>
        <taxon>Hypocreomycetidae</taxon>
        <taxon>Hypocreales</taxon>
        <taxon>Nectriaceae</taxon>
        <taxon>Fusarium</taxon>
        <taxon>Fusarium solani species complex</taxon>
    </lineage>
</organism>
<keyword evidence="3" id="KW-1185">Reference proteome</keyword>
<evidence type="ECO:0000313" key="2">
    <source>
        <dbReference type="EMBL" id="KAJ4185823.1"/>
    </source>
</evidence>
<reference evidence="2" key="1">
    <citation type="submission" date="2022-09" db="EMBL/GenBank/DDBJ databases">
        <title>Fusarium specimens isolated from Avocado Roots.</title>
        <authorList>
            <person name="Stajich J."/>
            <person name="Roper C."/>
            <person name="Heimlech-Rivalta G."/>
        </authorList>
    </citation>
    <scope>NUCLEOTIDE SEQUENCE</scope>
    <source>
        <strain evidence="2">A02</strain>
    </source>
</reference>
<protein>
    <recommendedName>
        <fullName evidence="4">Muconate cycloisomerase 1</fullName>
    </recommendedName>
</protein>
<name>A0A9W8R644_9HYPO</name>
<dbReference type="Pfam" id="PF10282">
    <property type="entry name" value="Lactonase"/>
    <property type="match status" value="1"/>
</dbReference>